<dbReference type="InterPro" id="IPR036388">
    <property type="entry name" value="WH-like_DNA-bd_sf"/>
</dbReference>
<dbReference type="SUPFAM" id="SSF46785">
    <property type="entry name" value="Winged helix' DNA-binding domain"/>
    <property type="match status" value="1"/>
</dbReference>
<sequence length="122" mass="13805">MRKTNSTNSLNEQVLAAHCGVTFAMTLLTGRWKINVLWMLKNGVNRYGQLKNKIAGISEKMLTERLRELEAEGLVIRKDLQTIPPHVEYELSEAGRLLAPILDQLSDWGDEVRFLVPAQSTN</sequence>
<dbReference type="InterPro" id="IPR036390">
    <property type="entry name" value="WH_DNA-bd_sf"/>
</dbReference>
<dbReference type="AlphaFoldDB" id="A0A1S9PHK6"/>
<evidence type="ECO:0000256" key="1">
    <source>
        <dbReference type="ARBA" id="ARBA00023015"/>
    </source>
</evidence>
<evidence type="ECO:0000256" key="3">
    <source>
        <dbReference type="ARBA" id="ARBA00023163"/>
    </source>
</evidence>
<dbReference type="OrthoDB" id="7678715at2"/>
<dbReference type="Gene3D" id="1.10.10.10">
    <property type="entry name" value="Winged helix-like DNA-binding domain superfamily/Winged helix DNA-binding domain"/>
    <property type="match status" value="1"/>
</dbReference>
<name>A0A1S9PHK6_9SPHI</name>
<organism evidence="5 6">
    <name type="scientific">Mucilaginibacter pedocola</name>
    <dbReference type="NCBI Taxonomy" id="1792845"/>
    <lineage>
        <taxon>Bacteria</taxon>
        <taxon>Pseudomonadati</taxon>
        <taxon>Bacteroidota</taxon>
        <taxon>Sphingobacteriia</taxon>
        <taxon>Sphingobacteriales</taxon>
        <taxon>Sphingobacteriaceae</taxon>
        <taxon>Mucilaginibacter</taxon>
    </lineage>
</organism>
<keyword evidence="2" id="KW-0238">DNA-binding</keyword>
<dbReference type="GO" id="GO:0003677">
    <property type="term" value="F:DNA binding"/>
    <property type="evidence" value="ECO:0007669"/>
    <property type="project" value="UniProtKB-KW"/>
</dbReference>
<dbReference type="Pfam" id="PF01638">
    <property type="entry name" value="HxlR"/>
    <property type="match status" value="1"/>
</dbReference>
<proteinExistence type="predicted"/>
<gene>
    <name evidence="5" type="ORF">BC343_25620</name>
</gene>
<keyword evidence="6" id="KW-1185">Reference proteome</keyword>
<keyword evidence="3" id="KW-0804">Transcription</keyword>
<comment type="caution">
    <text evidence="5">The sequence shown here is derived from an EMBL/GenBank/DDBJ whole genome shotgun (WGS) entry which is preliminary data.</text>
</comment>
<evidence type="ECO:0000259" key="4">
    <source>
        <dbReference type="PROSITE" id="PS51118"/>
    </source>
</evidence>
<reference evidence="5 6" key="1">
    <citation type="submission" date="2016-07" db="EMBL/GenBank/DDBJ databases">
        <title>Genomic analysis of zinc-resistant bacterium Mucilaginibacter pedocola TBZ30.</title>
        <authorList>
            <person name="Huang J."/>
            <person name="Tang J."/>
        </authorList>
    </citation>
    <scope>NUCLEOTIDE SEQUENCE [LARGE SCALE GENOMIC DNA]</scope>
    <source>
        <strain evidence="5 6">TBZ30</strain>
    </source>
</reference>
<dbReference type="STRING" id="1792845.BC343_25620"/>
<protein>
    <recommendedName>
        <fullName evidence="4">HTH hxlR-type domain-containing protein</fullName>
    </recommendedName>
</protein>
<dbReference type="PANTHER" id="PTHR33204">
    <property type="entry name" value="TRANSCRIPTIONAL REGULATOR, MARR FAMILY"/>
    <property type="match status" value="1"/>
</dbReference>
<dbReference type="InterPro" id="IPR002577">
    <property type="entry name" value="HTH_HxlR"/>
</dbReference>
<dbReference type="Proteomes" id="UP000189739">
    <property type="component" value="Unassembled WGS sequence"/>
</dbReference>
<evidence type="ECO:0000256" key="2">
    <source>
        <dbReference type="ARBA" id="ARBA00023125"/>
    </source>
</evidence>
<feature type="domain" description="HTH hxlR-type" evidence="4">
    <location>
        <begin position="19"/>
        <end position="117"/>
    </location>
</feature>
<evidence type="ECO:0000313" key="6">
    <source>
        <dbReference type="Proteomes" id="UP000189739"/>
    </source>
</evidence>
<accession>A0A1S9PHK6</accession>
<dbReference type="PROSITE" id="PS51118">
    <property type="entry name" value="HTH_HXLR"/>
    <property type="match status" value="1"/>
</dbReference>
<keyword evidence="1" id="KW-0805">Transcription regulation</keyword>
<evidence type="ECO:0000313" key="5">
    <source>
        <dbReference type="EMBL" id="OOQ60399.1"/>
    </source>
</evidence>
<dbReference type="EMBL" id="MBTF01000007">
    <property type="protein sequence ID" value="OOQ60399.1"/>
    <property type="molecule type" value="Genomic_DNA"/>
</dbReference>